<reference evidence="1 2" key="1">
    <citation type="submission" date="2020-08" db="EMBL/GenBank/DDBJ databases">
        <title>Functional genomics of gut bacteria from endangered species of beetles.</title>
        <authorList>
            <person name="Carlos-Shanley C."/>
        </authorList>
    </citation>
    <scope>NUCLEOTIDE SEQUENCE [LARGE SCALE GENOMIC DNA]</scope>
    <source>
        <strain evidence="1 2">S00198</strain>
    </source>
</reference>
<keyword evidence="2" id="KW-1185">Reference proteome</keyword>
<evidence type="ECO:0000313" key="2">
    <source>
        <dbReference type="Proteomes" id="UP000575083"/>
    </source>
</evidence>
<accession>A0A7X0PAQ0</accession>
<dbReference type="Pfam" id="PF13318">
    <property type="entry name" value="AtzG-like"/>
    <property type="match status" value="1"/>
</dbReference>
<dbReference type="RefSeq" id="WP_184855866.1">
    <property type="nucleotide sequence ID" value="NZ_JACHLK010000002.1"/>
</dbReference>
<name>A0A7X0PAQ0_9BURK</name>
<comment type="caution">
    <text evidence="1">The sequence shown here is derived from an EMBL/GenBank/DDBJ whole genome shotgun (WGS) entry which is preliminary data.</text>
</comment>
<sequence>MNAAELERYLDAASAAVGLPIAPEHRAAVLGYLALASGFADTVNAVPLDATDEPAMAFVPVVPLEGSA</sequence>
<dbReference type="Proteomes" id="UP000575083">
    <property type="component" value="Unassembled WGS sequence"/>
</dbReference>
<dbReference type="InterPro" id="IPR025148">
    <property type="entry name" value="AtzG-like"/>
</dbReference>
<gene>
    <name evidence="1" type="ORF">HNP48_001089</name>
</gene>
<evidence type="ECO:0008006" key="3">
    <source>
        <dbReference type="Google" id="ProtNLM"/>
    </source>
</evidence>
<organism evidence="1 2">
    <name type="scientific">Acidovorax soli</name>
    <dbReference type="NCBI Taxonomy" id="592050"/>
    <lineage>
        <taxon>Bacteria</taxon>
        <taxon>Pseudomonadati</taxon>
        <taxon>Pseudomonadota</taxon>
        <taxon>Betaproteobacteria</taxon>
        <taxon>Burkholderiales</taxon>
        <taxon>Comamonadaceae</taxon>
        <taxon>Acidovorax</taxon>
    </lineage>
</organism>
<proteinExistence type="predicted"/>
<dbReference type="AlphaFoldDB" id="A0A7X0PAQ0"/>
<protein>
    <recommendedName>
        <fullName evidence="3">DUF4089 domain-containing protein</fullName>
    </recommendedName>
</protein>
<evidence type="ECO:0000313" key="1">
    <source>
        <dbReference type="EMBL" id="MBB6558425.1"/>
    </source>
</evidence>
<dbReference type="EMBL" id="JACHLK010000002">
    <property type="protein sequence ID" value="MBB6558425.1"/>
    <property type="molecule type" value="Genomic_DNA"/>
</dbReference>